<dbReference type="EMBL" id="CP116968">
    <property type="protein sequence ID" value="WNM60374.1"/>
    <property type="molecule type" value="Genomic_DNA"/>
</dbReference>
<proteinExistence type="predicted"/>
<gene>
    <name evidence="1" type="ORF">PQG83_11425</name>
</gene>
<reference evidence="1 2" key="1">
    <citation type="submission" date="2023-01" db="EMBL/GenBank/DDBJ databases">
        <title>Cultivation and genomic characterization of new, ubiquitous marine nitrite-oxidizing bacteria from the Nitrospirales.</title>
        <authorList>
            <person name="Mueller A.J."/>
            <person name="Daebeler A."/>
            <person name="Herbold C.W."/>
            <person name="Kirkegaard R.H."/>
            <person name="Daims H."/>
        </authorList>
    </citation>
    <scope>NUCLEOTIDE SEQUENCE [LARGE SCALE GENOMIC DNA]</scope>
    <source>
        <strain evidence="1 2">DK</strain>
    </source>
</reference>
<dbReference type="Proteomes" id="UP001302494">
    <property type="component" value="Chromosome"/>
</dbReference>
<evidence type="ECO:0000313" key="1">
    <source>
        <dbReference type="EMBL" id="WNM60374.1"/>
    </source>
</evidence>
<dbReference type="KEGG" id="nneo:PQG83_11425"/>
<keyword evidence="2" id="KW-1185">Reference proteome</keyword>
<accession>A0AA96K168</accession>
<name>A0AA96K168_9BACT</name>
<organism evidence="1 2">
    <name type="scientific">Candidatus Nitrospira neomarina</name>
    <dbReference type="NCBI Taxonomy" id="3020899"/>
    <lineage>
        <taxon>Bacteria</taxon>
        <taxon>Pseudomonadati</taxon>
        <taxon>Nitrospirota</taxon>
        <taxon>Nitrospiria</taxon>
        <taxon>Nitrospirales</taxon>
        <taxon>Nitrospiraceae</taxon>
        <taxon>Nitrospira</taxon>
    </lineage>
</organism>
<evidence type="ECO:0008006" key="3">
    <source>
        <dbReference type="Google" id="ProtNLM"/>
    </source>
</evidence>
<protein>
    <recommendedName>
        <fullName evidence="3">Phosphatidate cytidylyltransferase</fullName>
    </recommendedName>
</protein>
<dbReference type="AlphaFoldDB" id="A0AA96K168"/>
<dbReference type="RefSeq" id="WP_312741030.1">
    <property type="nucleotide sequence ID" value="NZ_CP116968.1"/>
</dbReference>
<evidence type="ECO:0000313" key="2">
    <source>
        <dbReference type="Proteomes" id="UP001302494"/>
    </source>
</evidence>
<sequence>MDGSLSVLEIVSQPSAQPIPASIQAAGNFLAKKYGQAVQGILLYGSCLRAGTDQDGLVDCYVIVDQYASVYPSIWLALLNRWLPPNVFYGEVNLEGRIVRMKYAVLSLEDFERSVTPKWFHSYFWGRFAQPTAVMACPSQAMNQRIILGLGRAVLTFLGNVVPRMPQQFSAKDIWSIGLALSYGAELRAESKGRIATLWDSNHAYYEQVAHATFLGHFPKIKVNQRDDITMYEMNYSRWEYIKNRLAWAVRKVQGKMLSVLRLMKAAFTFQGGADYLIWKIERHSGVKIELTPAQRRHPIWAGLTTFWRLYRQGAFR</sequence>